<dbReference type="CDD" id="cd16841">
    <property type="entry name" value="RraA_family"/>
    <property type="match status" value="1"/>
</dbReference>
<keyword evidence="3" id="KW-1185">Reference proteome</keyword>
<sequence length="236" mass="24133">MTPIDPALVAQLSAVAVPTLSAMLYARGLRTRFLHGIVPANPAAARVVAPAVTIRAIPVREDMRDAVLKGEAPNLHRRFLSEAPAGAVVVFATGGAAHTSVLGDIIAMALHRQGVAGMVVDTGVSDLPTVAGMDFPVFHGGGSAPVPSGAAVMVVDRDLPVSIGPVAIFPDDIMVGDASGVVCIPRALAPEIAAEAVEKEKLEAWILEEIAAGAPLEGTYPPDAATKARYRAAMGG</sequence>
<dbReference type="InterPro" id="IPR005493">
    <property type="entry name" value="RraA/RraA-like"/>
</dbReference>
<comment type="cofactor">
    <cofactor evidence="1">
        <name>Mg(2+)</name>
        <dbReference type="ChEBI" id="CHEBI:18420"/>
    </cofactor>
</comment>
<reference evidence="2 3" key="1">
    <citation type="submission" date="2016-10" db="EMBL/GenBank/DDBJ databases">
        <authorList>
            <person name="de Groot N.N."/>
        </authorList>
    </citation>
    <scope>NUCLEOTIDE SEQUENCE [LARGE SCALE GENOMIC DNA]</scope>
    <source>
        <strain evidence="2 3">DSM 19981</strain>
    </source>
</reference>
<accession>A0A1I3Y9F3</accession>
<dbReference type="Pfam" id="PF03737">
    <property type="entry name" value="RraA-like"/>
    <property type="match status" value="1"/>
</dbReference>
<evidence type="ECO:0000313" key="3">
    <source>
        <dbReference type="Proteomes" id="UP000199473"/>
    </source>
</evidence>
<dbReference type="PANTHER" id="PTHR33254">
    <property type="entry name" value="4-HYDROXY-4-METHYL-2-OXOGLUTARATE ALDOLASE 3-RELATED"/>
    <property type="match status" value="1"/>
</dbReference>
<proteinExistence type="predicted"/>
<evidence type="ECO:0000313" key="2">
    <source>
        <dbReference type="EMBL" id="SFK28403.1"/>
    </source>
</evidence>
<dbReference type="PANTHER" id="PTHR33254:SF16">
    <property type="entry name" value="BLR3842 PROTEIN"/>
    <property type="match status" value="1"/>
</dbReference>
<feature type="binding site" evidence="1">
    <location>
        <begin position="103"/>
        <end position="106"/>
    </location>
    <ligand>
        <name>substrate</name>
    </ligand>
</feature>
<dbReference type="EMBL" id="FOSQ01000001">
    <property type="protein sequence ID" value="SFK28403.1"/>
    <property type="molecule type" value="Genomic_DNA"/>
</dbReference>
<dbReference type="Gene3D" id="3.50.30.40">
    <property type="entry name" value="Ribonuclease E inhibitor RraA/RraA-like"/>
    <property type="match status" value="1"/>
</dbReference>
<dbReference type="OrthoDB" id="9805307at2"/>
<dbReference type="RefSeq" id="WP_092956491.1">
    <property type="nucleotide sequence ID" value="NZ_FOSQ01000001.1"/>
</dbReference>
<dbReference type="Proteomes" id="UP000199473">
    <property type="component" value="Unassembled WGS sequence"/>
</dbReference>
<evidence type="ECO:0000256" key="1">
    <source>
        <dbReference type="PIRSR" id="PIRSR605493-1"/>
    </source>
</evidence>
<dbReference type="GO" id="GO:0046872">
    <property type="term" value="F:metal ion binding"/>
    <property type="evidence" value="ECO:0007669"/>
    <property type="project" value="UniProtKB-KW"/>
</dbReference>
<protein>
    <submittedName>
        <fullName evidence="2">Regulator of RNase E activity RraA</fullName>
    </submittedName>
</protein>
<organism evidence="2 3">
    <name type="scientific">Falsiroseomonas stagni DSM 19981</name>
    <dbReference type="NCBI Taxonomy" id="1123062"/>
    <lineage>
        <taxon>Bacteria</taxon>
        <taxon>Pseudomonadati</taxon>
        <taxon>Pseudomonadota</taxon>
        <taxon>Alphaproteobacteria</taxon>
        <taxon>Acetobacterales</taxon>
        <taxon>Roseomonadaceae</taxon>
        <taxon>Falsiroseomonas</taxon>
    </lineage>
</organism>
<keyword evidence="1" id="KW-0460">Magnesium</keyword>
<dbReference type="AlphaFoldDB" id="A0A1I3Y9F3"/>
<name>A0A1I3Y9F3_9PROT</name>
<feature type="binding site" evidence="1">
    <location>
        <position position="126"/>
    </location>
    <ligand>
        <name>Mg(2+)</name>
        <dbReference type="ChEBI" id="CHEBI:18420"/>
    </ligand>
</feature>
<dbReference type="SUPFAM" id="SSF89562">
    <property type="entry name" value="RraA-like"/>
    <property type="match status" value="1"/>
</dbReference>
<keyword evidence="1" id="KW-0479">Metal-binding</keyword>
<dbReference type="STRING" id="1123062.SAMN02745775_1011084"/>
<dbReference type="NCBIfam" id="NF006093">
    <property type="entry name" value="PRK08245.1"/>
    <property type="match status" value="1"/>
</dbReference>
<gene>
    <name evidence="2" type="ORF">SAMN02745775_1011084</name>
</gene>
<dbReference type="InterPro" id="IPR036704">
    <property type="entry name" value="RraA/RraA-like_sf"/>
</dbReference>